<dbReference type="SFLD" id="SFLDF00029">
    <property type="entry name" value="phosphoserine_phosphatase"/>
    <property type="match status" value="1"/>
</dbReference>
<evidence type="ECO:0000256" key="14">
    <source>
        <dbReference type="PIRSR" id="PIRSR604469-1"/>
    </source>
</evidence>
<dbReference type="InterPro" id="IPR023214">
    <property type="entry name" value="HAD_sf"/>
</dbReference>
<dbReference type="Gene3D" id="3.40.50.1000">
    <property type="entry name" value="HAD superfamily/HAD-like"/>
    <property type="match status" value="1"/>
</dbReference>
<feature type="active site" description="Nucleophile" evidence="14">
    <location>
        <position position="93"/>
    </location>
</feature>
<keyword evidence="16" id="KW-1185">Reference proteome</keyword>
<dbReference type="SUPFAM" id="SSF56784">
    <property type="entry name" value="HAD-like"/>
    <property type="match status" value="1"/>
</dbReference>
<evidence type="ECO:0000256" key="8">
    <source>
        <dbReference type="ARBA" id="ARBA00022801"/>
    </source>
</evidence>
<dbReference type="InterPro" id="IPR050582">
    <property type="entry name" value="HAD-like_SerB"/>
</dbReference>
<dbReference type="PANTHER" id="PTHR43344:SF2">
    <property type="entry name" value="PHOSPHOSERINE PHOSPHATASE"/>
    <property type="match status" value="1"/>
</dbReference>
<evidence type="ECO:0000256" key="2">
    <source>
        <dbReference type="ARBA" id="ARBA00005135"/>
    </source>
</evidence>
<dbReference type="InterPro" id="IPR004469">
    <property type="entry name" value="PSP"/>
</dbReference>
<comment type="catalytic activity">
    <reaction evidence="12">
        <text>O-phospho-L-serine + H2O = L-serine + phosphate</text>
        <dbReference type="Rhea" id="RHEA:21208"/>
        <dbReference type="ChEBI" id="CHEBI:15377"/>
        <dbReference type="ChEBI" id="CHEBI:33384"/>
        <dbReference type="ChEBI" id="CHEBI:43474"/>
        <dbReference type="ChEBI" id="CHEBI:57524"/>
        <dbReference type="EC" id="3.1.3.3"/>
    </reaction>
</comment>
<dbReference type="Proteomes" id="UP000008148">
    <property type="component" value="Chromosome"/>
</dbReference>
<dbReference type="PANTHER" id="PTHR43344">
    <property type="entry name" value="PHOSPHOSERINE PHOSPHATASE"/>
    <property type="match status" value="1"/>
</dbReference>
<reference evidence="15 16" key="1">
    <citation type="submission" date="2007-08" db="EMBL/GenBank/DDBJ databases">
        <authorList>
            <consortium name="The Citrobacter koseri Genome Sequencing Project"/>
            <person name="McClelland M."/>
            <person name="Sanderson E.K."/>
            <person name="Porwollik S."/>
            <person name="Spieth J."/>
            <person name="Clifton W.S."/>
            <person name="Latreille P."/>
            <person name="Courtney L."/>
            <person name="Wang C."/>
            <person name="Pepin K."/>
            <person name="Bhonagiri V."/>
            <person name="Nash W."/>
            <person name="Johnson M."/>
            <person name="Thiruvilangam P."/>
            <person name="Wilson R."/>
        </authorList>
    </citation>
    <scope>NUCLEOTIDE SEQUENCE [LARGE SCALE GENOMIC DNA]</scope>
    <source>
        <strain evidence="16">ATCC BAA-895 / CDC 4225-83 / SGSC4696</strain>
    </source>
</reference>
<dbReference type="NCBIfam" id="TIGR01488">
    <property type="entry name" value="HAD-SF-IB"/>
    <property type="match status" value="1"/>
</dbReference>
<dbReference type="SFLD" id="SFLDG01136">
    <property type="entry name" value="C1.6:_Phosphoserine_Phosphatas"/>
    <property type="match status" value="1"/>
</dbReference>
<dbReference type="EMBL" id="CP000822">
    <property type="protein sequence ID" value="ABV11786.1"/>
    <property type="molecule type" value="Genomic_DNA"/>
</dbReference>
<sequence>MMAITYFVTSTNTEQFQAWLYNDFLRSHTMQCHYLLERRHLALINKDYLKLTLPDEMLTQAIYQKLRAASLQLQFDFFVKPQSIPTKGLIAFDMDSTFIEEEGVDEIAHTLGISAQIAEMTQQAMEGKVDFDTSFTRRIRMLKGTHCDVLNAVCDRMTISPGLAAILPVLKNKGFKTAIISGGLDIFTQRLKEKYQLDYAFSNTAEIKDNVLTDNITFPIMNAGKKRQTLSALATQLNLAVHNIIACGDGANDLPMLTYAGTGIAWRAKPVVRETIHHQINFHGFESLLFFIEDEL</sequence>
<evidence type="ECO:0000313" key="16">
    <source>
        <dbReference type="Proteomes" id="UP000008148"/>
    </source>
</evidence>
<dbReference type="STRING" id="290338.CKO_00632"/>
<keyword evidence="7" id="KW-0479">Metal-binding</keyword>
<dbReference type="Pfam" id="PF00702">
    <property type="entry name" value="Hydrolase"/>
    <property type="match status" value="1"/>
</dbReference>
<evidence type="ECO:0000256" key="7">
    <source>
        <dbReference type="ARBA" id="ARBA00022723"/>
    </source>
</evidence>
<protein>
    <recommendedName>
        <fullName evidence="5">Phosphoserine phosphatase</fullName>
        <ecNumber evidence="4">3.1.3.3</ecNumber>
    </recommendedName>
    <alternativeName>
        <fullName evidence="11">O-phosphoserine phosphohydrolase</fullName>
    </alternativeName>
</protein>
<evidence type="ECO:0000256" key="6">
    <source>
        <dbReference type="ARBA" id="ARBA00022605"/>
    </source>
</evidence>
<evidence type="ECO:0000256" key="10">
    <source>
        <dbReference type="ARBA" id="ARBA00023299"/>
    </source>
</evidence>
<evidence type="ECO:0000256" key="11">
    <source>
        <dbReference type="ARBA" id="ARBA00031693"/>
    </source>
</evidence>
<dbReference type="UniPathway" id="UPA00135">
    <property type="reaction ID" value="UER00198"/>
</dbReference>
<dbReference type="SFLD" id="SFLDS00003">
    <property type="entry name" value="Haloacid_Dehalogenase"/>
    <property type="match status" value="1"/>
</dbReference>
<dbReference type="InterPro" id="IPR036412">
    <property type="entry name" value="HAD-like_sf"/>
</dbReference>
<evidence type="ECO:0000256" key="5">
    <source>
        <dbReference type="ARBA" id="ARBA00015196"/>
    </source>
</evidence>
<organism evidence="15 16">
    <name type="scientific">Citrobacter koseri (strain ATCC BAA-895 / CDC 4225-83 / SGSC4696)</name>
    <dbReference type="NCBI Taxonomy" id="290338"/>
    <lineage>
        <taxon>Bacteria</taxon>
        <taxon>Pseudomonadati</taxon>
        <taxon>Pseudomonadota</taxon>
        <taxon>Gammaproteobacteria</taxon>
        <taxon>Enterobacterales</taxon>
        <taxon>Enterobacteriaceae</taxon>
        <taxon>Citrobacter</taxon>
    </lineage>
</organism>
<accession>A8AE73</accession>
<evidence type="ECO:0000256" key="9">
    <source>
        <dbReference type="ARBA" id="ARBA00022842"/>
    </source>
</evidence>
<dbReference type="NCBIfam" id="TIGR00338">
    <property type="entry name" value="serB"/>
    <property type="match status" value="1"/>
</dbReference>
<dbReference type="EC" id="3.1.3.3" evidence="4"/>
<comment type="cofactor">
    <cofactor evidence="1">
        <name>Mg(2+)</name>
        <dbReference type="ChEBI" id="CHEBI:18420"/>
    </cofactor>
</comment>
<dbReference type="GO" id="GO:0036424">
    <property type="term" value="F:L-phosphoserine phosphatase activity"/>
    <property type="evidence" value="ECO:0007669"/>
    <property type="project" value="InterPro"/>
</dbReference>
<gene>
    <name evidence="15" type="ordered locus">CKO_00632</name>
</gene>
<keyword evidence="9" id="KW-0460">Magnesium</keyword>
<keyword evidence="8" id="KW-0378">Hydrolase</keyword>
<comment type="similarity">
    <text evidence="3">Belongs to the HAD-like hydrolase superfamily. SerB family.</text>
</comment>
<dbReference type="AlphaFoldDB" id="A8AE73"/>
<evidence type="ECO:0000256" key="4">
    <source>
        <dbReference type="ARBA" id="ARBA00012640"/>
    </source>
</evidence>
<comment type="pathway">
    <text evidence="2">Amino-acid biosynthesis; L-serine biosynthesis; L-serine from 3-phospho-D-glycerate: step 3/3.</text>
</comment>
<proteinExistence type="inferred from homology"/>
<dbReference type="GO" id="GO:0000287">
    <property type="term" value="F:magnesium ion binding"/>
    <property type="evidence" value="ECO:0007669"/>
    <property type="project" value="TreeGrafter"/>
</dbReference>
<dbReference type="GO" id="GO:0006564">
    <property type="term" value="P:L-serine biosynthetic process"/>
    <property type="evidence" value="ECO:0007669"/>
    <property type="project" value="UniProtKB-KW"/>
</dbReference>
<evidence type="ECO:0000256" key="1">
    <source>
        <dbReference type="ARBA" id="ARBA00001946"/>
    </source>
</evidence>
<comment type="catalytic activity">
    <reaction evidence="13">
        <text>O-phospho-D-serine + H2O = D-serine + phosphate</text>
        <dbReference type="Rhea" id="RHEA:24873"/>
        <dbReference type="ChEBI" id="CHEBI:15377"/>
        <dbReference type="ChEBI" id="CHEBI:35247"/>
        <dbReference type="ChEBI" id="CHEBI:43474"/>
        <dbReference type="ChEBI" id="CHEBI:58680"/>
        <dbReference type="EC" id="3.1.3.3"/>
    </reaction>
</comment>
<dbReference type="GO" id="GO:0005737">
    <property type="term" value="C:cytoplasm"/>
    <property type="evidence" value="ECO:0007669"/>
    <property type="project" value="TreeGrafter"/>
</dbReference>
<evidence type="ECO:0000313" key="15">
    <source>
        <dbReference type="EMBL" id="ABV11786.1"/>
    </source>
</evidence>
<feature type="active site" description="Proton donor" evidence="14">
    <location>
        <position position="95"/>
    </location>
</feature>
<evidence type="ECO:0000256" key="3">
    <source>
        <dbReference type="ARBA" id="ARBA00009184"/>
    </source>
</evidence>
<name>A8AE73_CITK8</name>
<dbReference type="SFLD" id="SFLDG01137">
    <property type="entry name" value="C1.6.1:_Phosphoserine_Phosphat"/>
    <property type="match status" value="1"/>
</dbReference>
<dbReference type="HOGENOM" id="CLU_036368_4_3_6"/>
<evidence type="ECO:0000256" key="12">
    <source>
        <dbReference type="ARBA" id="ARBA00048138"/>
    </source>
</evidence>
<dbReference type="KEGG" id="cko:CKO_00632"/>
<evidence type="ECO:0000256" key="13">
    <source>
        <dbReference type="ARBA" id="ARBA00048523"/>
    </source>
</evidence>
<keyword evidence="6" id="KW-0028">Amino-acid biosynthesis</keyword>
<keyword evidence="10" id="KW-0718">Serine biosynthesis</keyword>